<accession>A0ACD5Z6X6</accession>
<dbReference type="Proteomes" id="UP001732700">
    <property type="component" value="Chromosome 6C"/>
</dbReference>
<dbReference type="EnsemblPlants" id="AVESA.00010b.r2.6CG1139620.1">
    <property type="protein sequence ID" value="AVESA.00010b.r2.6CG1139620.1.CDS.1"/>
    <property type="gene ID" value="AVESA.00010b.r2.6CG1139620"/>
</dbReference>
<reference evidence="1" key="2">
    <citation type="submission" date="2025-09" db="UniProtKB">
        <authorList>
            <consortium name="EnsemblPlants"/>
        </authorList>
    </citation>
    <scope>IDENTIFICATION</scope>
</reference>
<protein>
    <submittedName>
        <fullName evidence="1">Uncharacterized protein</fullName>
    </submittedName>
</protein>
<evidence type="ECO:0000313" key="2">
    <source>
        <dbReference type="Proteomes" id="UP001732700"/>
    </source>
</evidence>
<organism evidence="1 2">
    <name type="scientific">Avena sativa</name>
    <name type="common">Oat</name>
    <dbReference type="NCBI Taxonomy" id="4498"/>
    <lineage>
        <taxon>Eukaryota</taxon>
        <taxon>Viridiplantae</taxon>
        <taxon>Streptophyta</taxon>
        <taxon>Embryophyta</taxon>
        <taxon>Tracheophyta</taxon>
        <taxon>Spermatophyta</taxon>
        <taxon>Magnoliopsida</taxon>
        <taxon>Liliopsida</taxon>
        <taxon>Poales</taxon>
        <taxon>Poaceae</taxon>
        <taxon>BOP clade</taxon>
        <taxon>Pooideae</taxon>
        <taxon>Poodae</taxon>
        <taxon>Poeae</taxon>
        <taxon>Poeae Chloroplast Group 1 (Aveneae type)</taxon>
        <taxon>Aveninae</taxon>
        <taxon>Avena</taxon>
    </lineage>
</organism>
<name>A0ACD5Z6X6_AVESA</name>
<keyword evidence="2" id="KW-1185">Reference proteome</keyword>
<proteinExistence type="predicted"/>
<evidence type="ECO:0000313" key="1">
    <source>
        <dbReference type="EnsemblPlants" id="AVESA.00010b.r2.6CG1139620.1.CDS.1"/>
    </source>
</evidence>
<sequence length="118" mass="12622">MRRKAILLVAAAVAICAIGATAATARDVDGGWGSIQDIDDPEIQAIGLWAVTEHVKQAGDGLKFKKVLSGSQQTVAGQNYRLVIDAVKGDLRVGKYIAEVFDQSWTHTRKLTSFAPAN</sequence>
<reference evidence="1" key="1">
    <citation type="submission" date="2021-05" db="EMBL/GenBank/DDBJ databases">
        <authorList>
            <person name="Scholz U."/>
            <person name="Mascher M."/>
            <person name="Fiebig A."/>
        </authorList>
    </citation>
    <scope>NUCLEOTIDE SEQUENCE [LARGE SCALE GENOMIC DNA]</scope>
</reference>